<evidence type="ECO:0000313" key="2">
    <source>
        <dbReference type="Proteomes" id="UP000095287"/>
    </source>
</evidence>
<protein>
    <submittedName>
        <fullName evidence="3">Cytochrome-c oxidase</fullName>
    </submittedName>
</protein>
<organism evidence="2 3">
    <name type="scientific">Steinernema glaseri</name>
    <dbReference type="NCBI Taxonomy" id="37863"/>
    <lineage>
        <taxon>Eukaryota</taxon>
        <taxon>Metazoa</taxon>
        <taxon>Ecdysozoa</taxon>
        <taxon>Nematoda</taxon>
        <taxon>Chromadorea</taxon>
        <taxon>Rhabditida</taxon>
        <taxon>Tylenchina</taxon>
        <taxon>Panagrolaimomorpha</taxon>
        <taxon>Strongyloidoidea</taxon>
        <taxon>Steinernematidae</taxon>
        <taxon>Steinernema</taxon>
    </lineage>
</organism>
<accession>A0A1I7YVB4</accession>
<evidence type="ECO:0000256" key="1">
    <source>
        <dbReference type="SAM" id="Phobius"/>
    </source>
</evidence>
<keyword evidence="1" id="KW-0472">Membrane</keyword>
<keyword evidence="1" id="KW-1133">Transmembrane helix</keyword>
<dbReference type="AlphaFoldDB" id="A0A1I7YVB4"/>
<proteinExistence type="predicted"/>
<dbReference type="Proteomes" id="UP000095287">
    <property type="component" value="Unplaced"/>
</dbReference>
<name>A0A1I7YVB4_9BILA</name>
<feature type="transmembrane region" description="Helical" evidence="1">
    <location>
        <begin position="21"/>
        <end position="54"/>
    </location>
</feature>
<evidence type="ECO:0000313" key="3">
    <source>
        <dbReference type="WBParaSite" id="L893_g19883.t1"/>
    </source>
</evidence>
<keyword evidence="1" id="KW-0812">Transmembrane</keyword>
<reference evidence="3" key="1">
    <citation type="submission" date="2016-11" db="UniProtKB">
        <authorList>
            <consortium name="WormBaseParasite"/>
        </authorList>
    </citation>
    <scope>IDENTIFICATION</scope>
</reference>
<sequence>MSTKGSRRDSLLQVKKALPTSILLICSHSIIRIGSAMLLRIATFGLLILLGLAAEQPISAGPLPTFQDEGPLWAK</sequence>
<dbReference type="WBParaSite" id="L893_g19883.t1">
    <property type="protein sequence ID" value="L893_g19883.t1"/>
    <property type="gene ID" value="L893_g19883"/>
</dbReference>
<keyword evidence="2" id="KW-1185">Reference proteome</keyword>